<protein>
    <submittedName>
        <fullName evidence="1">Uncharacterized protein</fullName>
    </submittedName>
</protein>
<reference evidence="1" key="1">
    <citation type="journal article" date="2020" name="mSystems">
        <title>Genome- and Community-Level Interaction Insights into Carbon Utilization and Element Cycling Functions of Hydrothermarchaeota in Hydrothermal Sediment.</title>
        <authorList>
            <person name="Zhou Z."/>
            <person name="Liu Y."/>
            <person name="Xu W."/>
            <person name="Pan J."/>
            <person name="Luo Z.H."/>
            <person name="Li M."/>
        </authorList>
    </citation>
    <scope>NUCLEOTIDE SEQUENCE [LARGE SCALE GENOMIC DNA]</scope>
    <source>
        <strain evidence="1">SpSt-374</strain>
    </source>
</reference>
<organism evidence="1">
    <name type="scientific">Planktothricoides sp. SpSt-374</name>
    <dbReference type="NCBI Taxonomy" id="2282167"/>
    <lineage>
        <taxon>Bacteria</taxon>
        <taxon>Bacillati</taxon>
        <taxon>Cyanobacteriota</taxon>
        <taxon>Cyanophyceae</taxon>
        <taxon>Oscillatoriophycideae</taxon>
        <taxon>Oscillatoriales</taxon>
        <taxon>Oscillatoriaceae</taxon>
        <taxon>Planktothricoides</taxon>
    </lineage>
</organism>
<comment type="caution">
    <text evidence="1">The sequence shown here is derived from an EMBL/GenBank/DDBJ whole genome shotgun (WGS) entry which is preliminary data.</text>
</comment>
<sequence length="78" mass="8497">MPDNISVSKQDIVISINNETLDIALTPAPLRQAQCIASPKQGEGRVGEKSIPVLLPFLPPLTQREGERGWGIEGDYNI</sequence>
<accession>A0A7C3ZRF0</accession>
<gene>
    <name evidence="1" type="ORF">ENR15_02780</name>
</gene>
<dbReference type="EMBL" id="DSPX01000024">
    <property type="protein sequence ID" value="HGF99605.1"/>
    <property type="molecule type" value="Genomic_DNA"/>
</dbReference>
<evidence type="ECO:0000313" key="1">
    <source>
        <dbReference type="EMBL" id="HGF99605.1"/>
    </source>
</evidence>
<proteinExistence type="predicted"/>
<dbReference type="AlphaFoldDB" id="A0A7C3ZRF0"/>
<name>A0A7C3ZRF0_9CYAN</name>